<dbReference type="GO" id="GO:0003700">
    <property type="term" value="F:DNA-binding transcription factor activity"/>
    <property type="evidence" value="ECO:0007669"/>
    <property type="project" value="InterPro"/>
</dbReference>
<dbReference type="GO" id="GO:0006952">
    <property type="term" value="P:defense response"/>
    <property type="evidence" value="ECO:0007669"/>
    <property type="project" value="UniProtKB-KW"/>
</dbReference>
<dbReference type="GO" id="GO:0005634">
    <property type="term" value="C:nucleus"/>
    <property type="evidence" value="ECO:0007669"/>
    <property type="project" value="UniProtKB-SubCell"/>
</dbReference>
<keyword evidence="3" id="KW-0611">Plant defense</keyword>
<evidence type="ECO:0000256" key="10">
    <source>
        <dbReference type="SAM" id="MobiDB-lite"/>
    </source>
</evidence>
<protein>
    <recommendedName>
        <fullName evidence="11">AP2/ERF domain-containing protein</fullName>
    </recommendedName>
</protein>
<feature type="region of interest" description="Disordered" evidence="10">
    <location>
        <begin position="74"/>
        <end position="105"/>
    </location>
</feature>
<evidence type="ECO:0000259" key="11">
    <source>
        <dbReference type="PROSITE" id="PS51032"/>
    </source>
</evidence>
<dbReference type="InterPro" id="IPR001471">
    <property type="entry name" value="AP2/ERF_dom"/>
</dbReference>
<comment type="subcellular location">
    <subcellularLocation>
        <location evidence="1">Nucleus</location>
    </subcellularLocation>
</comment>
<dbReference type="GO" id="GO:0009873">
    <property type="term" value="P:ethylene-activated signaling pathway"/>
    <property type="evidence" value="ECO:0007669"/>
    <property type="project" value="UniProtKB-KW"/>
</dbReference>
<dbReference type="CDD" id="cd00018">
    <property type="entry name" value="AP2"/>
    <property type="match status" value="1"/>
</dbReference>
<evidence type="ECO:0000256" key="6">
    <source>
        <dbReference type="ARBA" id="ARBA00023159"/>
    </source>
</evidence>
<feature type="region of interest" description="Disordered" evidence="10">
    <location>
        <begin position="258"/>
        <end position="306"/>
    </location>
</feature>
<evidence type="ECO:0000256" key="3">
    <source>
        <dbReference type="ARBA" id="ARBA00022821"/>
    </source>
</evidence>
<evidence type="ECO:0000313" key="13">
    <source>
        <dbReference type="Proteomes" id="UP000325577"/>
    </source>
</evidence>
<sequence>MSAVPCHIVDVNEIVTISSQTSEDEISDSDDVYGLTSKDEAFVPSIGENLRNSTFNNAVSPSVNVEVHGGDDLSDFKFDDDAEYNPSSESSSTDEEKSLPSRHFTDDQEFSIMVSALKHVITGADDSPISEGSRLLQALQAATSLSSPSTSGATVDETHNVLSLPDAATCQSCKIDGCLGCDFFPPDKKKRSTNKKYRGVRQRLWGRWAAEIQDPRRAVRVWLGTFDTAEAAARAYDRAAVEFRGDKAKLNFPSSDYAAEMQSSQHEENQRREPNAAKKENNESKTDQTGTSVAAETSKEENDEFWDILQEENELQEWKTLG</sequence>
<dbReference type="Proteomes" id="UP000325577">
    <property type="component" value="Linkage Group LG2"/>
</dbReference>
<dbReference type="InterPro" id="IPR051758">
    <property type="entry name" value="ERF/AP2-like"/>
</dbReference>
<evidence type="ECO:0000256" key="8">
    <source>
        <dbReference type="ARBA" id="ARBA00023242"/>
    </source>
</evidence>
<keyword evidence="2" id="KW-0936">Ethylene signaling pathway</keyword>
<evidence type="ECO:0000256" key="2">
    <source>
        <dbReference type="ARBA" id="ARBA00022745"/>
    </source>
</evidence>
<evidence type="ECO:0000256" key="4">
    <source>
        <dbReference type="ARBA" id="ARBA00023015"/>
    </source>
</evidence>
<evidence type="ECO:0000256" key="7">
    <source>
        <dbReference type="ARBA" id="ARBA00023163"/>
    </source>
</evidence>
<organism evidence="12 13">
    <name type="scientific">Nyssa sinensis</name>
    <dbReference type="NCBI Taxonomy" id="561372"/>
    <lineage>
        <taxon>Eukaryota</taxon>
        <taxon>Viridiplantae</taxon>
        <taxon>Streptophyta</taxon>
        <taxon>Embryophyta</taxon>
        <taxon>Tracheophyta</taxon>
        <taxon>Spermatophyta</taxon>
        <taxon>Magnoliopsida</taxon>
        <taxon>eudicotyledons</taxon>
        <taxon>Gunneridae</taxon>
        <taxon>Pentapetalae</taxon>
        <taxon>asterids</taxon>
        <taxon>Cornales</taxon>
        <taxon>Nyssaceae</taxon>
        <taxon>Nyssa</taxon>
    </lineage>
</organism>
<dbReference type="InterPro" id="IPR036955">
    <property type="entry name" value="AP2/ERF_dom_sf"/>
</dbReference>
<dbReference type="PANTHER" id="PTHR31657">
    <property type="entry name" value="ETHYLENE-RESPONSIVE TRANSCRIPTION FACTOR ERF061"/>
    <property type="match status" value="1"/>
</dbReference>
<reference evidence="12 13" key="1">
    <citation type="submission" date="2019-09" db="EMBL/GenBank/DDBJ databases">
        <title>A chromosome-level genome assembly of the Chinese tupelo Nyssa sinensis.</title>
        <authorList>
            <person name="Yang X."/>
            <person name="Kang M."/>
            <person name="Yang Y."/>
            <person name="Xiong H."/>
            <person name="Wang M."/>
            <person name="Zhang Z."/>
            <person name="Wang Z."/>
            <person name="Wu H."/>
            <person name="Ma T."/>
            <person name="Liu J."/>
            <person name="Xi Z."/>
        </authorList>
    </citation>
    <scope>NUCLEOTIDE SEQUENCE [LARGE SCALE GENOMIC DNA]</scope>
    <source>
        <strain evidence="12">J267</strain>
        <tissue evidence="12">Leaf</tissue>
    </source>
</reference>
<feature type="compositionally biased region" description="Basic and acidic residues" evidence="10">
    <location>
        <begin position="265"/>
        <end position="286"/>
    </location>
</feature>
<evidence type="ECO:0000256" key="1">
    <source>
        <dbReference type="ARBA" id="ARBA00004123"/>
    </source>
</evidence>
<dbReference type="PRINTS" id="PR00367">
    <property type="entry name" value="ETHRSPELEMNT"/>
</dbReference>
<proteinExistence type="inferred from homology"/>
<gene>
    <name evidence="12" type="ORF">F0562_006582</name>
</gene>
<dbReference type="PROSITE" id="PS51032">
    <property type="entry name" value="AP2_ERF"/>
    <property type="match status" value="1"/>
</dbReference>
<feature type="domain" description="AP2/ERF" evidence="11">
    <location>
        <begin position="196"/>
        <end position="253"/>
    </location>
</feature>
<dbReference type="EMBL" id="CM018043">
    <property type="protein sequence ID" value="KAA8531701.1"/>
    <property type="molecule type" value="Genomic_DNA"/>
</dbReference>
<dbReference type="SUPFAM" id="SSF54171">
    <property type="entry name" value="DNA-binding domain"/>
    <property type="match status" value="1"/>
</dbReference>
<keyword evidence="4" id="KW-0805">Transcription regulation</keyword>
<dbReference type="OrthoDB" id="642765at2759"/>
<dbReference type="PANTHER" id="PTHR31657:SF40">
    <property type="entry name" value="ETHYLENE-RESPONSIVE TRANSCRIPTION FACTOR ERF062"/>
    <property type="match status" value="1"/>
</dbReference>
<name>A0A5J5ARP4_9ASTE</name>
<dbReference type="GO" id="GO:0000976">
    <property type="term" value="F:transcription cis-regulatory region binding"/>
    <property type="evidence" value="ECO:0007669"/>
    <property type="project" value="UniProtKB-ARBA"/>
</dbReference>
<dbReference type="FunFam" id="3.30.730.10:FF:000001">
    <property type="entry name" value="Ethylene-responsive transcription factor 2"/>
    <property type="match status" value="1"/>
</dbReference>
<keyword evidence="6" id="KW-0010">Activator</keyword>
<evidence type="ECO:0000256" key="9">
    <source>
        <dbReference type="ARBA" id="ARBA00024343"/>
    </source>
</evidence>
<keyword evidence="7" id="KW-0804">Transcription</keyword>
<keyword evidence="8" id="KW-0539">Nucleus</keyword>
<evidence type="ECO:0000313" key="12">
    <source>
        <dbReference type="EMBL" id="KAA8531701.1"/>
    </source>
</evidence>
<evidence type="ECO:0000256" key="5">
    <source>
        <dbReference type="ARBA" id="ARBA00023125"/>
    </source>
</evidence>
<keyword evidence="13" id="KW-1185">Reference proteome</keyword>
<accession>A0A5J5ARP4</accession>
<dbReference type="InterPro" id="IPR016177">
    <property type="entry name" value="DNA-bd_dom_sf"/>
</dbReference>
<dbReference type="Gene3D" id="3.30.730.10">
    <property type="entry name" value="AP2/ERF domain"/>
    <property type="match status" value="1"/>
</dbReference>
<keyword evidence="5" id="KW-0238">DNA-binding</keyword>
<dbReference type="Pfam" id="PF00847">
    <property type="entry name" value="AP2"/>
    <property type="match status" value="1"/>
</dbReference>
<dbReference type="SMART" id="SM00380">
    <property type="entry name" value="AP2"/>
    <property type="match status" value="1"/>
</dbReference>
<comment type="similarity">
    <text evidence="9">Belongs to the AP2/ERF transcription factor family. ERF subfamily.</text>
</comment>
<dbReference type="AlphaFoldDB" id="A0A5J5ARP4"/>
<feature type="compositionally biased region" description="Basic and acidic residues" evidence="10">
    <location>
        <begin position="94"/>
        <end position="105"/>
    </location>
</feature>